<feature type="domain" description="SUEL-type lectin" evidence="3">
    <location>
        <begin position="150"/>
        <end position="242"/>
    </location>
</feature>
<dbReference type="PROSITE" id="PS50228">
    <property type="entry name" value="SUEL_LECTIN"/>
    <property type="match status" value="2"/>
</dbReference>
<organism evidence="4 5">
    <name type="scientific">Hydra vulgaris</name>
    <name type="common">Hydra</name>
    <name type="synonym">Hydra attenuata</name>
    <dbReference type="NCBI Taxonomy" id="6087"/>
    <lineage>
        <taxon>Eukaryota</taxon>
        <taxon>Metazoa</taxon>
        <taxon>Cnidaria</taxon>
        <taxon>Hydrozoa</taxon>
        <taxon>Hydroidolina</taxon>
        <taxon>Anthoathecata</taxon>
        <taxon>Aplanulata</taxon>
        <taxon>Hydridae</taxon>
        <taxon>Hydra</taxon>
    </lineage>
</organism>
<keyword evidence="4" id="KW-1185">Reference proteome</keyword>
<feature type="compositionally biased region" description="Basic and acidic residues" evidence="1">
    <location>
        <begin position="378"/>
        <end position="396"/>
    </location>
</feature>
<feature type="region of interest" description="Disordered" evidence="1">
    <location>
        <begin position="366"/>
        <end position="398"/>
    </location>
</feature>
<accession>A0ABM4CQN4</accession>
<keyword evidence="2" id="KW-0732">Signal</keyword>
<dbReference type="InterPro" id="IPR043159">
    <property type="entry name" value="Lectin_gal-bd_sf"/>
</dbReference>
<proteinExistence type="predicted"/>
<dbReference type="Proteomes" id="UP001652625">
    <property type="component" value="Chromosome 10"/>
</dbReference>
<dbReference type="RefSeq" id="XP_065664178.1">
    <property type="nucleotide sequence ID" value="XM_065808106.1"/>
</dbReference>
<dbReference type="Gene3D" id="2.60.120.740">
    <property type="match status" value="2"/>
</dbReference>
<evidence type="ECO:0000256" key="1">
    <source>
        <dbReference type="SAM" id="MobiDB-lite"/>
    </source>
</evidence>
<evidence type="ECO:0000256" key="2">
    <source>
        <dbReference type="SAM" id="SignalP"/>
    </source>
</evidence>
<dbReference type="InterPro" id="IPR000922">
    <property type="entry name" value="Lectin_gal-bd_dom"/>
</dbReference>
<dbReference type="GeneID" id="100205211"/>
<reference evidence="5" key="1">
    <citation type="submission" date="2025-08" db="UniProtKB">
        <authorList>
            <consortium name="RefSeq"/>
        </authorList>
    </citation>
    <scope>IDENTIFICATION</scope>
</reference>
<feature type="signal peptide" evidence="2">
    <location>
        <begin position="1"/>
        <end position="24"/>
    </location>
</feature>
<gene>
    <name evidence="5" type="primary">LOC100205211</name>
</gene>
<feature type="domain" description="SUEL-type lectin" evidence="3">
    <location>
        <begin position="49"/>
        <end position="142"/>
    </location>
</feature>
<name>A0ABM4CQN4_HYDVU</name>
<dbReference type="Pfam" id="PF02140">
    <property type="entry name" value="SUEL_Lectin"/>
    <property type="match status" value="2"/>
</dbReference>
<evidence type="ECO:0000313" key="4">
    <source>
        <dbReference type="Proteomes" id="UP001652625"/>
    </source>
</evidence>
<feature type="chain" id="PRO_5045664518" evidence="2">
    <location>
        <begin position="25"/>
        <end position="519"/>
    </location>
</feature>
<dbReference type="PANTHER" id="PTHR46780">
    <property type="entry name" value="PROTEIN EVA-1"/>
    <property type="match status" value="1"/>
</dbReference>
<dbReference type="CDD" id="cd22823">
    <property type="entry name" value="Gal_Rha_Lectin"/>
    <property type="match status" value="2"/>
</dbReference>
<sequence>MMFAMLCEVTCTLFFVNVLRIACGGLIEREQSRALPIQMDLKSEGDITICTGLKKYINCRDGASIAVTSAFWGRTSDKICPSDDGDPVTDCEGSAETLPIIQKSCEGRRECKLEAKHSELQRNGSSHCPGVNKYLIANYTCVPDSKGVNLCESAETVLNCPAGWLMELADVFWGRRSSHTYCGATADSIECDSSEYAAKYLKNKCNGKKRCLIKADSATLEDGKHPSCTGISKYLLVNYVCNPKLKKVSENMQQEEESKLLEDTSSKELMGLLEKHLNEIKVPEIKTDTKDSVSKTFTTEDEKRNENKFVARNKGVSAPVQANAPKQKARSMLEKKSSSPFVATEDYDEIAKSILNGPAFTRSLRKAEPFSSHTSSAVRKEEMPSSEKTSYKEDKSSSLNTIMVKDNVPKAEDEYEVSEPSTVRSILARAKEVLKTLDSDSTVSSVISKRGGIARSDTLNAASQVASLAQSLANTKSKKRSKIAQQTTDATTVQKSKIVYPRSYKPVATTGTAGFGNTP</sequence>
<protein>
    <submittedName>
        <fullName evidence="5">Uncharacterized protein LOC100205211 isoform X3</fullName>
    </submittedName>
</protein>
<feature type="region of interest" description="Disordered" evidence="1">
    <location>
        <begin position="315"/>
        <end position="337"/>
    </location>
</feature>
<evidence type="ECO:0000313" key="5">
    <source>
        <dbReference type="RefSeq" id="XP_065664178.1"/>
    </source>
</evidence>
<evidence type="ECO:0000259" key="3">
    <source>
        <dbReference type="PROSITE" id="PS50228"/>
    </source>
</evidence>